<evidence type="ECO:0000256" key="1">
    <source>
        <dbReference type="SAM" id="MobiDB-lite"/>
    </source>
</evidence>
<protein>
    <submittedName>
        <fullName evidence="3">Uncharacterized protein</fullName>
    </submittedName>
</protein>
<evidence type="ECO:0000256" key="2">
    <source>
        <dbReference type="SAM" id="Phobius"/>
    </source>
</evidence>
<dbReference type="OrthoDB" id="3248986at2759"/>
<proteinExistence type="predicted"/>
<evidence type="ECO:0000313" key="3">
    <source>
        <dbReference type="EMBL" id="KAF9464566.1"/>
    </source>
</evidence>
<evidence type="ECO:0000313" key="4">
    <source>
        <dbReference type="Proteomes" id="UP000807353"/>
    </source>
</evidence>
<dbReference type="PANTHER" id="PTHR46579">
    <property type="entry name" value="F5/8 TYPE C DOMAIN-CONTAINING PROTEIN-RELATED"/>
    <property type="match status" value="1"/>
</dbReference>
<name>A0A9P5YB02_9AGAR</name>
<reference evidence="3" key="1">
    <citation type="submission" date="2020-11" db="EMBL/GenBank/DDBJ databases">
        <authorList>
            <consortium name="DOE Joint Genome Institute"/>
            <person name="Ahrendt S."/>
            <person name="Riley R."/>
            <person name="Andreopoulos W."/>
            <person name="Labutti K."/>
            <person name="Pangilinan J."/>
            <person name="Ruiz-Duenas F.J."/>
            <person name="Barrasa J.M."/>
            <person name="Sanchez-Garcia M."/>
            <person name="Camarero S."/>
            <person name="Miyauchi S."/>
            <person name="Serrano A."/>
            <person name="Linde D."/>
            <person name="Babiker R."/>
            <person name="Drula E."/>
            <person name="Ayuso-Fernandez I."/>
            <person name="Pacheco R."/>
            <person name="Padilla G."/>
            <person name="Ferreira P."/>
            <person name="Barriuso J."/>
            <person name="Kellner H."/>
            <person name="Castanera R."/>
            <person name="Alfaro M."/>
            <person name="Ramirez L."/>
            <person name="Pisabarro A.G."/>
            <person name="Kuo A."/>
            <person name="Tritt A."/>
            <person name="Lipzen A."/>
            <person name="He G."/>
            <person name="Yan M."/>
            <person name="Ng V."/>
            <person name="Cullen D."/>
            <person name="Martin F."/>
            <person name="Rosso M.-N."/>
            <person name="Henrissat B."/>
            <person name="Hibbett D."/>
            <person name="Martinez A.T."/>
            <person name="Grigoriev I.V."/>
        </authorList>
    </citation>
    <scope>NUCLEOTIDE SEQUENCE</scope>
    <source>
        <strain evidence="3">CBS 247.69</strain>
    </source>
</reference>
<dbReference type="EMBL" id="MU150253">
    <property type="protein sequence ID" value="KAF9464566.1"/>
    <property type="molecule type" value="Genomic_DNA"/>
</dbReference>
<keyword evidence="4" id="KW-1185">Reference proteome</keyword>
<comment type="caution">
    <text evidence="3">The sequence shown here is derived from an EMBL/GenBank/DDBJ whole genome shotgun (WGS) entry which is preliminary data.</text>
</comment>
<keyword evidence="2" id="KW-0812">Transmembrane</keyword>
<feature type="region of interest" description="Disordered" evidence="1">
    <location>
        <begin position="216"/>
        <end position="237"/>
    </location>
</feature>
<dbReference type="Proteomes" id="UP000807353">
    <property type="component" value="Unassembled WGS sequence"/>
</dbReference>
<gene>
    <name evidence="3" type="ORF">BDZ94DRAFT_1353354</name>
</gene>
<keyword evidence="2" id="KW-1133">Transmembrane helix</keyword>
<accession>A0A9P5YB02</accession>
<dbReference type="PANTHER" id="PTHR46579:SF2">
    <property type="entry name" value="C2H2-TYPE DOMAIN-CONTAINING PROTEIN"/>
    <property type="match status" value="1"/>
</dbReference>
<keyword evidence="2" id="KW-0472">Membrane</keyword>
<feature type="transmembrane region" description="Helical" evidence="2">
    <location>
        <begin position="422"/>
        <end position="441"/>
    </location>
</feature>
<dbReference type="AlphaFoldDB" id="A0A9P5YB02"/>
<organism evidence="3 4">
    <name type="scientific">Collybia nuda</name>
    <dbReference type="NCBI Taxonomy" id="64659"/>
    <lineage>
        <taxon>Eukaryota</taxon>
        <taxon>Fungi</taxon>
        <taxon>Dikarya</taxon>
        <taxon>Basidiomycota</taxon>
        <taxon>Agaricomycotina</taxon>
        <taxon>Agaricomycetes</taxon>
        <taxon>Agaricomycetidae</taxon>
        <taxon>Agaricales</taxon>
        <taxon>Tricholomatineae</taxon>
        <taxon>Clitocybaceae</taxon>
        <taxon>Collybia</taxon>
    </lineage>
</organism>
<sequence>MPIFDVGSDGPIDGVFKGDENEGGGLVEPLIQPRPLQPPDDNIEFRPVEMPPALTAGSDHDVGEQPPLIPRAYIEEPQVRLAYLQAVKSNVYGHLTVQQATDQLNSTLDALLVADKLPEFPRPVRTLAGAKARLGIDPDLYITQYTICPVCWKHITPKQMQELESPQCQVSDCPGILYKETRDSKKQLIKIPYLVNPQTSIIASLRRMFMRPGWAKSLKDSRRSPHNHPKRNDNEDFVMRDMDDATEWYEPQTNILREVGSNGTVNMLCPCILPGPKEPNQIQLNHALEPPIKEIAILKNGVQMDVHGEDTQADVYADLFLLNCDTPAIRKFNGVAGHGHNIHPCFYCDTTLPDIDTQKGYDNSWNEKTDFSMLRQAFNAKDAAPAREKGILDGYGICWSPLNLIPGWRPVSLAVLDFMHNIFLGVISHLFTTVLFSSYMFSGIGGINSPKQKFEDLINAVKWPRLGTLTPLQCP</sequence>